<feature type="transmembrane region" description="Helical" evidence="11">
    <location>
        <begin position="6"/>
        <end position="22"/>
    </location>
</feature>
<dbReference type="EMBL" id="MT162549">
    <property type="protein sequence ID" value="QPK42134.1"/>
    <property type="molecule type" value="Genomic_DNA"/>
</dbReference>
<keyword evidence="5" id="KW-1278">Translocase</keyword>
<reference evidence="12" key="1">
    <citation type="submission" date="2020-03" db="EMBL/GenBank/DDBJ databases">
        <title>The mitochondrial genomes of eight Scelimeninae species (Orthoptera: Tetrigoidea): deep insights into structural characteristics and phylogenetic implications.</title>
        <authorList>
            <person name="Li R."/>
            <person name="Li X.-D."/>
        </authorList>
    </citation>
    <scope>NUCLEOTIDE SEQUENCE</scope>
</reference>
<accession>A0A7T0II60</accession>
<keyword evidence="7" id="KW-0520">NAD</keyword>
<evidence type="ECO:0000256" key="10">
    <source>
        <dbReference type="ARBA" id="ARBA00049551"/>
    </source>
</evidence>
<evidence type="ECO:0000256" key="1">
    <source>
        <dbReference type="ARBA" id="ARBA00004141"/>
    </source>
</evidence>
<evidence type="ECO:0000313" key="12">
    <source>
        <dbReference type="EMBL" id="QPK42134.1"/>
    </source>
</evidence>
<evidence type="ECO:0000256" key="2">
    <source>
        <dbReference type="ARBA" id="ARBA00010519"/>
    </source>
</evidence>
<geneLocation type="mitochondrion" evidence="12"/>
<comment type="similarity">
    <text evidence="2">Belongs to the complex I subunit 4L family.</text>
</comment>
<name>A0A7T0II60_9ORTH</name>
<keyword evidence="4 11" id="KW-0812">Transmembrane</keyword>
<protein>
    <recommendedName>
        <fullName evidence="3">NADH-ubiquinone oxidoreductase chain 4L</fullName>
    </recommendedName>
    <alternativeName>
        <fullName evidence="9">NADH dehydrogenase subunit 4L</fullName>
    </alternativeName>
</protein>
<organism evidence="12">
    <name type="scientific">Paragavialidium sichuanense</name>
    <dbReference type="NCBI Taxonomy" id="2793213"/>
    <lineage>
        <taxon>Eukaryota</taxon>
        <taxon>Metazoa</taxon>
        <taxon>Ecdysozoa</taxon>
        <taxon>Arthropoda</taxon>
        <taxon>Hexapoda</taxon>
        <taxon>Insecta</taxon>
        <taxon>Pterygota</taxon>
        <taxon>Neoptera</taxon>
        <taxon>Polyneoptera</taxon>
        <taxon>Orthoptera</taxon>
        <taxon>Caelifera</taxon>
        <taxon>Acrididea</taxon>
        <taxon>Tetrigoidea</taxon>
        <taxon>Tetrigidae</taxon>
        <taxon>Scelimeninae</taxon>
        <taxon>Paragavialidium</taxon>
    </lineage>
</organism>
<evidence type="ECO:0000256" key="8">
    <source>
        <dbReference type="ARBA" id="ARBA00023136"/>
    </source>
</evidence>
<dbReference type="GO" id="GO:0008137">
    <property type="term" value="F:NADH dehydrogenase (ubiquinone) activity"/>
    <property type="evidence" value="ECO:0007669"/>
    <property type="project" value="UniProtKB-EC"/>
</dbReference>
<evidence type="ECO:0000256" key="4">
    <source>
        <dbReference type="ARBA" id="ARBA00022692"/>
    </source>
</evidence>
<dbReference type="InterPro" id="IPR039428">
    <property type="entry name" value="NUOK/Mnh_C1-like"/>
</dbReference>
<evidence type="ECO:0000256" key="9">
    <source>
        <dbReference type="ARBA" id="ARBA00031586"/>
    </source>
</evidence>
<keyword evidence="12" id="KW-0496">Mitochondrion</keyword>
<dbReference type="GO" id="GO:0016020">
    <property type="term" value="C:membrane"/>
    <property type="evidence" value="ECO:0007669"/>
    <property type="project" value="UniProtKB-SubCell"/>
</dbReference>
<gene>
    <name evidence="12" type="primary">ND4L</name>
</gene>
<evidence type="ECO:0000256" key="11">
    <source>
        <dbReference type="SAM" id="Phobius"/>
    </source>
</evidence>
<keyword evidence="6 11" id="KW-1133">Transmembrane helix</keyword>
<evidence type="ECO:0000256" key="3">
    <source>
        <dbReference type="ARBA" id="ARBA00016612"/>
    </source>
</evidence>
<evidence type="ECO:0000256" key="6">
    <source>
        <dbReference type="ARBA" id="ARBA00022989"/>
    </source>
</evidence>
<dbReference type="Gene3D" id="1.10.287.3510">
    <property type="match status" value="1"/>
</dbReference>
<evidence type="ECO:0000256" key="7">
    <source>
        <dbReference type="ARBA" id="ARBA00023027"/>
    </source>
</evidence>
<dbReference type="AlphaFoldDB" id="A0A7T0II60"/>
<keyword evidence="8 11" id="KW-0472">Membrane</keyword>
<evidence type="ECO:0000256" key="5">
    <source>
        <dbReference type="ARBA" id="ARBA00022967"/>
    </source>
</evidence>
<comment type="subcellular location">
    <subcellularLocation>
        <location evidence="1">Membrane</location>
        <topology evidence="1">Multi-pass membrane protein</topology>
    </subcellularLocation>
</comment>
<feature type="transmembrane region" description="Helical" evidence="11">
    <location>
        <begin position="56"/>
        <end position="77"/>
    </location>
</feature>
<dbReference type="Pfam" id="PF00420">
    <property type="entry name" value="Oxidored_q2"/>
    <property type="match status" value="1"/>
</dbReference>
<comment type="catalytic activity">
    <reaction evidence="10">
        <text>a ubiquinone + NADH + 5 H(+)(in) = a ubiquinol + NAD(+) + 4 H(+)(out)</text>
        <dbReference type="Rhea" id="RHEA:29091"/>
        <dbReference type="Rhea" id="RHEA-COMP:9565"/>
        <dbReference type="Rhea" id="RHEA-COMP:9566"/>
        <dbReference type="ChEBI" id="CHEBI:15378"/>
        <dbReference type="ChEBI" id="CHEBI:16389"/>
        <dbReference type="ChEBI" id="CHEBI:17976"/>
        <dbReference type="ChEBI" id="CHEBI:57540"/>
        <dbReference type="ChEBI" id="CHEBI:57945"/>
        <dbReference type="EC" id="7.1.1.2"/>
    </reaction>
</comment>
<proteinExistence type="inferred from homology"/>
<feature type="transmembrane region" description="Helical" evidence="11">
    <location>
        <begin position="29"/>
        <end position="50"/>
    </location>
</feature>
<sequence length="96" mass="11254">MFLMSVYFMMIFFSGLFIFSSVRNHLLLVLLSLEYLVLGVFFYIFMYLNYYGYVESFLIIFLVFSVCEGALGLSVLVQMIRFCGNDYVLSSFLFLC</sequence>